<keyword evidence="2 9" id="KW-0121">Carboxypeptidase</keyword>
<protein>
    <submittedName>
        <fullName evidence="9">Muramoyltetrapeptide carboxypeptidase</fullName>
    </submittedName>
</protein>
<sequence length="293" mass="32511">MDQLQIKLIYPASKAPDDTPKDSILELKKAGFKIDEAPLGEPGKWNFHAARFQDRLSILSDALLATDINVILAARGGYGMSDLLPDLPWDKLQSSSRKMIVGYSDLTALQSACYTKLGWQSLHGPMPMTSYWGQLSDSDIDALWKALIHTERENKIALDASWGGKPHMEGILFGGCLSVLSNLIGTPYLPKQLDGHILFFEDVNEHPGKLFRYLNQWYQSGLFAGVEHLILGDFCGLGDMGYDKHEFCADVHERYGLSVSSSSAFGHCTPNYPVGIGSHGCIDDLTLSWQWRT</sequence>
<reference evidence="10" key="1">
    <citation type="submission" date="2017-04" db="EMBL/GenBank/DDBJ databases">
        <authorList>
            <person name="Varghese N."/>
            <person name="Submissions S."/>
        </authorList>
    </citation>
    <scope>NUCLEOTIDE SEQUENCE [LARGE SCALE GENOMIC DNA]</scope>
    <source>
        <strain evidence="10">RKEM611</strain>
    </source>
</reference>
<evidence type="ECO:0000256" key="5">
    <source>
        <dbReference type="ARBA" id="ARBA00022825"/>
    </source>
</evidence>
<dbReference type="EMBL" id="FWZT01000001">
    <property type="protein sequence ID" value="SME90251.1"/>
    <property type="molecule type" value="Genomic_DNA"/>
</dbReference>
<evidence type="ECO:0000256" key="6">
    <source>
        <dbReference type="PIRSR" id="PIRSR028757-1"/>
    </source>
</evidence>
<dbReference type="Proteomes" id="UP000192907">
    <property type="component" value="Unassembled WGS sequence"/>
</dbReference>
<dbReference type="Pfam" id="PF02016">
    <property type="entry name" value="Peptidase_S66"/>
    <property type="match status" value="1"/>
</dbReference>
<evidence type="ECO:0000256" key="1">
    <source>
        <dbReference type="ARBA" id="ARBA00010233"/>
    </source>
</evidence>
<feature type="active site" description="Nucleophile" evidence="6">
    <location>
        <position position="104"/>
    </location>
</feature>
<dbReference type="InterPro" id="IPR003507">
    <property type="entry name" value="S66_fam"/>
</dbReference>
<dbReference type="GO" id="GO:0008236">
    <property type="term" value="F:serine-type peptidase activity"/>
    <property type="evidence" value="ECO:0007669"/>
    <property type="project" value="UniProtKB-KW"/>
</dbReference>
<organism evidence="9 10">
    <name type="scientific">Pseudobacteriovorax antillogorgiicola</name>
    <dbReference type="NCBI Taxonomy" id="1513793"/>
    <lineage>
        <taxon>Bacteria</taxon>
        <taxon>Pseudomonadati</taxon>
        <taxon>Bdellovibrionota</taxon>
        <taxon>Oligoflexia</taxon>
        <taxon>Oligoflexales</taxon>
        <taxon>Pseudobacteriovoracaceae</taxon>
        <taxon>Pseudobacteriovorax</taxon>
    </lineage>
</organism>
<dbReference type="GO" id="GO:0004180">
    <property type="term" value="F:carboxypeptidase activity"/>
    <property type="evidence" value="ECO:0007669"/>
    <property type="project" value="UniProtKB-KW"/>
</dbReference>
<dbReference type="InterPro" id="IPR040449">
    <property type="entry name" value="Peptidase_S66_N"/>
</dbReference>
<evidence type="ECO:0000313" key="9">
    <source>
        <dbReference type="EMBL" id="SME90251.1"/>
    </source>
</evidence>
<gene>
    <name evidence="9" type="ORF">SAMN06296036_101343</name>
</gene>
<keyword evidence="10" id="KW-1185">Reference proteome</keyword>
<keyword evidence="5" id="KW-0720">Serine protease</keyword>
<dbReference type="OrthoDB" id="5289452at2"/>
<evidence type="ECO:0000259" key="7">
    <source>
        <dbReference type="Pfam" id="PF02016"/>
    </source>
</evidence>
<dbReference type="InterPro" id="IPR027461">
    <property type="entry name" value="Carboxypeptidase_A_C_sf"/>
</dbReference>
<feature type="domain" description="LD-carboxypeptidase C-terminal" evidence="8">
    <location>
        <begin position="169"/>
        <end position="279"/>
    </location>
</feature>
<proteinExistence type="inferred from homology"/>
<dbReference type="CDD" id="cd07025">
    <property type="entry name" value="Peptidase_S66"/>
    <property type="match status" value="1"/>
</dbReference>
<dbReference type="Pfam" id="PF17676">
    <property type="entry name" value="Peptidase_S66C"/>
    <property type="match status" value="1"/>
</dbReference>
<dbReference type="Gene3D" id="3.40.50.10740">
    <property type="entry name" value="Class I glutamine amidotransferase-like"/>
    <property type="match status" value="1"/>
</dbReference>
<comment type="similarity">
    <text evidence="1">Belongs to the peptidase S66 family.</text>
</comment>
<dbReference type="AlphaFoldDB" id="A0A1Y6B836"/>
<evidence type="ECO:0000256" key="2">
    <source>
        <dbReference type="ARBA" id="ARBA00022645"/>
    </source>
</evidence>
<dbReference type="Gene3D" id="3.50.30.60">
    <property type="entry name" value="LD-carboxypeptidase A C-terminal domain-like"/>
    <property type="match status" value="1"/>
</dbReference>
<name>A0A1Y6B836_9BACT</name>
<evidence type="ECO:0000259" key="8">
    <source>
        <dbReference type="Pfam" id="PF17676"/>
    </source>
</evidence>
<dbReference type="PIRSF" id="PIRSF028757">
    <property type="entry name" value="LD-carboxypeptidase"/>
    <property type="match status" value="1"/>
</dbReference>
<keyword evidence="3" id="KW-0645">Protease</keyword>
<dbReference type="SUPFAM" id="SSF52317">
    <property type="entry name" value="Class I glutamine amidotransferase-like"/>
    <property type="match status" value="1"/>
</dbReference>
<dbReference type="PANTHER" id="PTHR30237">
    <property type="entry name" value="MURAMOYLTETRAPEPTIDE CARBOXYPEPTIDASE"/>
    <property type="match status" value="1"/>
</dbReference>
<dbReference type="STRING" id="1513793.SAMN06296036_101343"/>
<accession>A0A1Y6B836</accession>
<evidence type="ECO:0000313" key="10">
    <source>
        <dbReference type="Proteomes" id="UP000192907"/>
    </source>
</evidence>
<dbReference type="InterPro" id="IPR029062">
    <property type="entry name" value="Class_I_gatase-like"/>
</dbReference>
<dbReference type="PANTHER" id="PTHR30237:SF2">
    <property type="entry name" value="MUREIN TETRAPEPTIDE CARBOXYPEPTIDASE"/>
    <property type="match status" value="1"/>
</dbReference>
<feature type="domain" description="LD-carboxypeptidase N-terminal" evidence="7">
    <location>
        <begin position="6"/>
        <end position="124"/>
    </location>
</feature>
<evidence type="ECO:0000256" key="3">
    <source>
        <dbReference type="ARBA" id="ARBA00022670"/>
    </source>
</evidence>
<feature type="active site" description="Charge relay system" evidence="6">
    <location>
        <position position="267"/>
    </location>
</feature>
<evidence type="ECO:0000256" key="4">
    <source>
        <dbReference type="ARBA" id="ARBA00022801"/>
    </source>
</evidence>
<dbReference type="SUPFAM" id="SSF141986">
    <property type="entry name" value="LD-carboxypeptidase A C-terminal domain-like"/>
    <property type="match status" value="1"/>
</dbReference>
<dbReference type="InterPro" id="IPR027478">
    <property type="entry name" value="LdcA_N"/>
</dbReference>
<keyword evidence="4" id="KW-0378">Hydrolase</keyword>
<dbReference type="GO" id="GO:0006508">
    <property type="term" value="P:proteolysis"/>
    <property type="evidence" value="ECO:0007669"/>
    <property type="project" value="UniProtKB-KW"/>
</dbReference>
<dbReference type="RefSeq" id="WP_132314539.1">
    <property type="nucleotide sequence ID" value="NZ_FWZT01000001.1"/>
</dbReference>
<dbReference type="InterPro" id="IPR040921">
    <property type="entry name" value="Peptidase_S66C"/>
</dbReference>
<feature type="active site" description="Charge relay system" evidence="6">
    <location>
        <position position="201"/>
    </location>
</feature>